<accession>A0A1B8YJP2</accession>
<evidence type="ECO:0000313" key="2">
    <source>
        <dbReference type="Proteomes" id="UP000092665"/>
    </source>
</evidence>
<keyword evidence="2" id="KW-1185">Reference proteome</keyword>
<dbReference type="AlphaFoldDB" id="A0A1B8YJP2"/>
<evidence type="ECO:0000313" key="1">
    <source>
        <dbReference type="EMBL" id="OCA55321.1"/>
    </source>
</evidence>
<dbReference type="Proteomes" id="UP000092665">
    <property type="component" value="Unassembled WGS sequence"/>
</dbReference>
<protein>
    <submittedName>
        <fullName evidence="1">T4-like virus tail tube protein gp19</fullName>
    </submittedName>
</protein>
<dbReference type="GO" id="GO:0005198">
    <property type="term" value="F:structural molecule activity"/>
    <property type="evidence" value="ECO:0007669"/>
    <property type="project" value="InterPro"/>
</dbReference>
<dbReference type="InterPro" id="IPR010667">
    <property type="entry name" value="Phage_T4_Gp19"/>
</dbReference>
<proteinExistence type="predicted"/>
<dbReference type="PANTHER" id="PTHR38009">
    <property type="entry name" value="CONSERVED HYPOTHETICAL PHAGE TAIL PROTEIN"/>
    <property type="match status" value="1"/>
</dbReference>
<dbReference type="PATRIC" id="fig|29488.15.peg.1827"/>
<reference evidence="2" key="1">
    <citation type="submission" date="2015-11" db="EMBL/GenBank/DDBJ databases">
        <authorList>
            <person name="Tobias N.J."/>
            <person name="Mishra B."/>
            <person name="Gupta D.K."/>
            <person name="Thines M."/>
            <person name="Stinear T.P."/>
            <person name="Bode H.B."/>
        </authorList>
    </citation>
    <scope>NUCLEOTIDE SEQUENCE [LARGE SCALE GENOMIC DNA]</scope>
    <source>
        <strain evidence="2">PB45.5</strain>
    </source>
</reference>
<dbReference type="EMBL" id="LOIC01000042">
    <property type="protein sequence ID" value="OCA55321.1"/>
    <property type="molecule type" value="Genomic_DNA"/>
</dbReference>
<dbReference type="Pfam" id="PF06841">
    <property type="entry name" value="Phage_T4_gp19"/>
    <property type="match status" value="1"/>
</dbReference>
<sequence length="175" mass="19651">MIPKGGSVPKMMCVLTRLNLTLKEITMSTTADQIAVQYPIPTYRFVVTVGDEQMSFQSVSGLDISYDTIEYRDGIGNWLQMPGQRQRPTITLKRGIFKGQSKLYDWINSISLNQIEKRDISISLTDETGSNLLITWNIANAFPEKLTAPSFDATSNEVAVQEISLKADRVTVEFH</sequence>
<gene>
    <name evidence="1" type="ORF">Phpb_01673</name>
</gene>
<organism evidence="1 2">
    <name type="scientific">Photorhabdus namnaonensis</name>
    <dbReference type="NCBI Taxonomy" id="1851568"/>
    <lineage>
        <taxon>Bacteria</taxon>
        <taxon>Pseudomonadati</taxon>
        <taxon>Pseudomonadota</taxon>
        <taxon>Gammaproteobacteria</taxon>
        <taxon>Enterobacterales</taxon>
        <taxon>Morganellaceae</taxon>
        <taxon>Photorhabdus</taxon>
    </lineage>
</organism>
<comment type="caution">
    <text evidence="1">The sequence shown here is derived from an EMBL/GenBank/DDBJ whole genome shotgun (WGS) entry which is preliminary data.</text>
</comment>
<dbReference type="PANTHER" id="PTHR38009:SF1">
    <property type="entry name" value="CONSERVED HYPOTHETICAL PHAGE TAIL PROTEIN"/>
    <property type="match status" value="1"/>
</dbReference>
<dbReference type="NCBIfam" id="TIGR02241">
    <property type="entry name" value="conserved hypothetical phage tail region protein"/>
    <property type="match status" value="1"/>
</dbReference>
<dbReference type="InterPro" id="IPR011747">
    <property type="entry name" value="CHP02241"/>
</dbReference>
<name>A0A1B8YJP2_9GAMM</name>